<sequence>MRNFVHSFKTAAAIRPVFPLPNGLQRWPHHHPSLALINYSLRRTIVYVSDAKAEVHKSRLPRNMEIKSELVWLIDEMGEVVGPLEPSRILKNFDFQNKSFVTISENYGEDGQYPLCKIMDRAVVRRSELASLRNKQKKKQIQTKTIELTWVVEPHDLETKLRRMKEFLLKGSRVKILVKPKKKGKVIAIPDAENILQRIKDSVNEVGGKEMKPLEGQVLGLVEVTYEGKKP</sequence>
<dbReference type="GO" id="GO:0070124">
    <property type="term" value="P:mitochondrial translational initiation"/>
    <property type="evidence" value="ECO:0007669"/>
    <property type="project" value="TreeGrafter"/>
</dbReference>
<gene>
    <name evidence="5" type="ORF">BGT96224_1939</name>
    <name evidence="6" type="ORF">BGT96224V2_LOCUS4219</name>
</gene>
<dbReference type="Gene3D" id="3.30.110.10">
    <property type="entry name" value="Translation initiation factor 3 (IF-3), C-terminal domain"/>
    <property type="match status" value="1"/>
</dbReference>
<evidence type="ECO:0000259" key="4">
    <source>
        <dbReference type="Pfam" id="PF00707"/>
    </source>
</evidence>
<reference evidence="6" key="3">
    <citation type="submission" date="2018-07" db="EMBL/GenBank/DDBJ databases">
        <authorList>
            <person name="Quirk P.G."/>
            <person name="Krulwich T.A."/>
        </authorList>
    </citation>
    <scope>NUCLEOTIDE SEQUENCE</scope>
    <source>
        <strain evidence="6">96224</strain>
    </source>
</reference>
<dbReference type="InterPro" id="IPR036788">
    <property type="entry name" value="T_IF-3_C_sf"/>
</dbReference>
<reference evidence="5" key="2">
    <citation type="submission" date="2013-01" db="EMBL/GenBank/DDBJ databases">
        <title>The wheat powdery mildew genome reveals unique evolution of an obligate biotroph.</title>
        <authorList>
            <person name="Oberhaensli S."/>
            <person name="Wicker T."/>
            <person name="Keller B."/>
        </authorList>
    </citation>
    <scope>NUCLEOTIDE SEQUENCE</scope>
    <source>
        <strain evidence="5">96224</strain>
    </source>
</reference>
<protein>
    <submittedName>
        <fullName evidence="6">Bgt-1939</fullName>
    </submittedName>
</protein>
<keyword evidence="2" id="KW-0396">Initiation factor</keyword>
<name>A0A061HG61_BLUGR</name>
<dbReference type="InterPro" id="IPR019815">
    <property type="entry name" value="Translation_initiation_fac_3_C"/>
</dbReference>
<evidence type="ECO:0000313" key="5">
    <source>
        <dbReference type="EMBL" id="EPQ64088.1"/>
    </source>
</evidence>
<evidence type="ECO:0000256" key="2">
    <source>
        <dbReference type="ARBA" id="ARBA00022540"/>
    </source>
</evidence>
<dbReference type="HOGENOM" id="CLU_1147914_0_0_1"/>
<dbReference type="OrthoDB" id="21573at2759"/>
<dbReference type="Pfam" id="PF00707">
    <property type="entry name" value="IF3_C"/>
    <property type="match status" value="1"/>
</dbReference>
<feature type="domain" description="Translation initiation factor 3 C-terminal" evidence="4">
    <location>
        <begin position="141"/>
        <end position="213"/>
    </location>
</feature>
<dbReference type="Proteomes" id="UP000053110">
    <property type="component" value="Unassembled WGS sequence"/>
</dbReference>
<dbReference type="AlphaFoldDB" id="A0A061HG61"/>
<evidence type="ECO:0000313" key="6">
    <source>
        <dbReference type="EMBL" id="SUZ11074.1"/>
    </source>
</evidence>
<dbReference type="GO" id="GO:0003743">
    <property type="term" value="F:translation initiation factor activity"/>
    <property type="evidence" value="ECO:0007669"/>
    <property type="project" value="UniProtKB-KW"/>
</dbReference>
<comment type="similarity">
    <text evidence="1">Belongs to the IF-3 family.</text>
</comment>
<evidence type="ECO:0000256" key="1">
    <source>
        <dbReference type="ARBA" id="ARBA00005439"/>
    </source>
</evidence>
<dbReference type="PANTHER" id="PTHR10938:SF0">
    <property type="entry name" value="TRANSLATION INITIATION FACTOR IF-3, MITOCHONDRIAL"/>
    <property type="match status" value="1"/>
</dbReference>
<dbReference type="GO" id="GO:0043022">
    <property type="term" value="F:ribosome binding"/>
    <property type="evidence" value="ECO:0007669"/>
    <property type="project" value="TreeGrafter"/>
</dbReference>
<dbReference type="PANTHER" id="PTHR10938">
    <property type="entry name" value="TRANSLATION INITIATION FACTOR IF-3"/>
    <property type="match status" value="1"/>
</dbReference>
<organism evidence="6">
    <name type="scientific">Blumeria graminis f. sp. tritici 96224</name>
    <dbReference type="NCBI Taxonomy" id="1268274"/>
    <lineage>
        <taxon>Eukaryota</taxon>
        <taxon>Fungi</taxon>
        <taxon>Dikarya</taxon>
        <taxon>Ascomycota</taxon>
        <taxon>Pezizomycotina</taxon>
        <taxon>Leotiomycetes</taxon>
        <taxon>Erysiphales</taxon>
        <taxon>Erysiphaceae</taxon>
        <taxon>Blumeria</taxon>
    </lineage>
</organism>
<dbReference type="EMBL" id="UIGY01000109">
    <property type="protein sequence ID" value="SUZ11074.1"/>
    <property type="molecule type" value="Genomic_DNA"/>
</dbReference>
<dbReference type="SUPFAM" id="SSF55200">
    <property type="entry name" value="Translation initiation factor IF3, C-terminal domain"/>
    <property type="match status" value="1"/>
</dbReference>
<dbReference type="GO" id="GO:0032790">
    <property type="term" value="P:ribosome disassembly"/>
    <property type="evidence" value="ECO:0007669"/>
    <property type="project" value="TreeGrafter"/>
</dbReference>
<dbReference type="InterPro" id="IPR001288">
    <property type="entry name" value="Translation_initiation_fac_3"/>
</dbReference>
<evidence type="ECO:0000313" key="7">
    <source>
        <dbReference type="Proteomes" id="UP000053110"/>
    </source>
</evidence>
<keyword evidence="3" id="KW-0648">Protein biosynthesis</keyword>
<dbReference type="EMBL" id="KE375082">
    <property type="protein sequence ID" value="EPQ64088.1"/>
    <property type="molecule type" value="Genomic_DNA"/>
</dbReference>
<accession>A0A061HG61</accession>
<reference evidence="7" key="1">
    <citation type="journal article" date="2013" name="Nat. Genet.">
        <title>The wheat powdery mildew genome shows the unique evolution of an obligate biotroph.</title>
        <authorList>
            <person name="Wicker T."/>
            <person name="Oberhaensli S."/>
            <person name="Parlange F."/>
            <person name="Buchmann J.P."/>
            <person name="Shatalina M."/>
            <person name="Roffler S."/>
            <person name="Ben-David R."/>
            <person name="Dolezel J."/>
            <person name="Simkova H."/>
            <person name="Schulze-Lefert P."/>
            <person name="Spanu P.D."/>
            <person name="Bruggmann R."/>
            <person name="Amselem J."/>
            <person name="Quesneville H."/>
            <person name="Ver Loren van Themaat E."/>
            <person name="Paape T."/>
            <person name="Shimizu K.K."/>
            <person name="Keller B."/>
        </authorList>
    </citation>
    <scope>NUCLEOTIDE SEQUENCE [LARGE SCALE GENOMIC DNA]</scope>
    <source>
        <strain evidence="7">96224</strain>
    </source>
</reference>
<proteinExistence type="inferred from homology"/>
<dbReference type="GO" id="GO:0005739">
    <property type="term" value="C:mitochondrion"/>
    <property type="evidence" value="ECO:0007669"/>
    <property type="project" value="TreeGrafter"/>
</dbReference>
<evidence type="ECO:0000256" key="3">
    <source>
        <dbReference type="ARBA" id="ARBA00022917"/>
    </source>
</evidence>